<evidence type="ECO:0000313" key="1">
    <source>
        <dbReference type="EMBL" id="KKK76833.1"/>
    </source>
</evidence>
<sequence>MGETLDFKRDVNRKLYFVDESREHGAKLELRTFEWLVNRYTSPGDTILDPMSGIGTVHFAATIDRRTWAIELAERFVEIQHMNMDKLD</sequence>
<dbReference type="Gene3D" id="3.40.50.150">
    <property type="entry name" value="Vaccinia Virus protein VP39"/>
    <property type="match status" value="1"/>
</dbReference>
<name>A0A0F8Y6A2_9ZZZZ</name>
<gene>
    <name evidence="1" type="ORF">LCGC14_2859700</name>
</gene>
<evidence type="ECO:0008006" key="2">
    <source>
        <dbReference type="Google" id="ProtNLM"/>
    </source>
</evidence>
<dbReference type="SUPFAM" id="SSF53335">
    <property type="entry name" value="S-adenosyl-L-methionine-dependent methyltransferases"/>
    <property type="match status" value="1"/>
</dbReference>
<protein>
    <recommendedName>
        <fullName evidence="2">DNA methylase N-4/N-6 domain-containing protein</fullName>
    </recommendedName>
</protein>
<dbReference type="EMBL" id="LAZR01055234">
    <property type="protein sequence ID" value="KKK76833.1"/>
    <property type="molecule type" value="Genomic_DNA"/>
</dbReference>
<accession>A0A0F8Y6A2</accession>
<comment type="caution">
    <text evidence="1">The sequence shown here is derived from an EMBL/GenBank/DDBJ whole genome shotgun (WGS) entry which is preliminary data.</text>
</comment>
<dbReference type="InterPro" id="IPR029063">
    <property type="entry name" value="SAM-dependent_MTases_sf"/>
</dbReference>
<proteinExistence type="predicted"/>
<reference evidence="1" key="1">
    <citation type="journal article" date="2015" name="Nature">
        <title>Complex archaea that bridge the gap between prokaryotes and eukaryotes.</title>
        <authorList>
            <person name="Spang A."/>
            <person name="Saw J.H."/>
            <person name="Jorgensen S.L."/>
            <person name="Zaremba-Niedzwiedzka K."/>
            <person name="Martijn J."/>
            <person name="Lind A.E."/>
            <person name="van Eijk R."/>
            <person name="Schleper C."/>
            <person name="Guy L."/>
            <person name="Ettema T.J."/>
        </authorList>
    </citation>
    <scope>NUCLEOTIDE SEQUENCE</scope>
</reference>
<feature type="non-terminal residue" evidence="1">
    <location>
        <position position="88"/>
    </location>
</feature>
<organism evidence="1">
    <name type="scientific">marine sediment metagenome</name>
    <dbReference type="NCBI Taxonomy" id="412755"/>
    <lineage>
        <taxon>unclassified sequences</taxon>
        <taxon>metagenomes</taxon>
        <taxon>ecological metagenomes</taxon>
    </lineage>
</organism>
<dbReference type="AlphaFoldDB" id="A0A0F8Y6A2"/>